<evidence type="ECO:0000313" key="9">
    <source>
        <dbReference type="EMBL" id="MDC2889762.1"/>
    </source>
</evidence>
<name>A0ABT5FGD4_9GAMM</name>
<dbReference type="InterPro" id="IPR013766">
    <property type="entry name" value="Thioredoxin_domain"/>
</dbReference>
<organism evidence="9 10">
    <name type="scientific">Psychrosphaera algicola</name>
    <dbReference type="NCBI Taxonomy" id="3023714"/>
    <lineage>
        <taxon>Bacteria</taxon>
        <taxon>Pseudomonadati</taxon>
        <taxon>Pseudomonadota</taxon>
        <taxon>Gammaproteobacteria</taxon>
        <taxon>Alteromonadales</taxon>
        <taxon>Pseudoalteromonadaceae</taxon>
        <taxon>Psychrosphaera</taxon>
    </lineage>
</organism>
<comment type="similarity">
    <text evidence="6">Belongs to the thioredoxin family.</text>
</comment>
<evidence type="ECO:0000313" key="10">
    <source>
        <dbReference type="Proteomes" id="UP001528411"/>
    </source>
</evidence>
<evidence type="ECO:0000256" key="6">
    <source>
        <dbReference type="PIRNR" id="PIRNR001488"/>
    </source>
</evidence>
<keyword evidence="3 6" id="KW-0574">Periplasm</keyword>
<feature type="domain" description="Thioredoxin" evidence="8">
    <location>
        <begin position="6"/>
        <end position="151"/>
    </location>
</feature>
<dbReference type="RefSeq" id="WP_215964461.1">
    <property type="nucleotide sequence ID" value="NZ_JAQOMS010000002.1"/>
</dbReference>
<comment type="caution">
    <text evidence="9">The sequence shown here is derived from an EMBL/GenBank/DDBJ whole genome shotgun (WGS) entry which is preliminary data.</text>
</comment>
<comment type="subcellular location">
    <subcellularLocation>
        <location evidence="1 6">Periplasm</location>
    </subcellularLocation>
</comment>
<gene>
    <name evidence="9" type="ORF">PN838_14475</name>
</gene>
<evidence type="ECO:0000256" key="1">
    <source>
        <dbReference type="ARBA" id="ARBA00004418"/>
    </source>
</evidence>
<evidence type="ECO:0000256" key="5">
    <source>
        <dbReference type="ARBA" id="ARBA00023284"/>
    </source>
</evidence>
<dbReference type="InterPro" id="IPR001853">
    <property type="entry name" value="DSBA-like_thioredoxin_dom"/>
</dbReference>
<accession>A0ABT5FGD4</accession>
<dbReference type="InterPro" id="IPR050824">
    <property type="entry name" value="Thiol_disulfide_DsbA"/>
</dbReference>
<dbReference type="PANTHER" id="PTHR35891">
    <property type="entry name" value="THIOL:DISULFIDE INTERCHANGE PROTEIN DSBA"/>
    <property type="match status" value="1"/>
</dbReference>
<dbReference type="PROSITE" id="PS51352">
    <property type="entry name" value="THIOREDOXIN_2"/>
    <property type="match status" value="1"/>
</dbReference>
<feature type="signal peptide" evidence="7">
    <location>
        <begin position="1"/>
        <end position="19"/>
    </location>
</feature>
<evidence type="ECO:0000259" key="8">
    <source>
        <dbReference type="PROSITE" id="PS51352"/>
    </source>
</evidence>
<protein>
    <recommendedName>
        <fullName evidence="6">Thiol:disulfide interchange protein</fullName>
    </recommendedName>
</protein>
<dbReference type="InterPro" id="IPR023205">
    <property type="entry name" value="DsbA/DsbL"/>
</dbReference>
<dbReference type="Proteomes" id="UP001528411">
    <property type="component" value="Unassembled WGS sequence"/>
</dbReference>
<keyword evidence="2 7" id="KW-0732">Signal</keyword>
<evidence type="ECO:0000256" key="3">
    <source>
        <dbReference type="ARBA" id="ARBA00022764"/>
    </source>
</evidence>
<dbReference type="Pfam" id="PF01323">
    <property type="entry name" value="DSBA"/>
    <property type="match status" value="1"/>
</dbReference>
<dbReference type="CDD" id="cd03019">
    <property type="entry name" value="DsbA_DsbA"/>
    <property type="match status" value="1"/>
</dbReference>
<evidence type="ECO:0000256" key="7">
    <source>
        <dbReference type="SAM" id="SignalP"/>
    </source>
</evidence>
<sequence>MKKIITLLATFVFAFSIQAVELKEGVHFEVIAKEKTETPEIKEFFSYYCPHCLSFEPLAAKLKKSSKAQGIEFKKSHVDFLRAAGPDIQELLTRALVASDKLNVPQVSTAIFNYIHKQRAVFTSEKDVKNLFLVHGVSAEQFDKAFNSFAVKAASKKMKKDQVELSQARVLTSVPTFIVNGKYKILSKGFKASTYDDLFSQLENAALELAKKD</sequence>
<evidence type="ECO:0000256" key="4">
    <source>
        <dbReference type="ARBA" id="ARBA00023157"/>
    </source>
</evidence>
<feature type="chain" id="PRO_5046429770" description="Thiol:disulfide interchange protein" evidence="7">
    <location>
        <begin position="20"/>
        <end position="213"/>
    </location>
</feature>
<proteinExistence type="inferred from homology"/>
<dbReference type="EMBL" id="JAQOMS010000002">
    <property type="protein sequence ID" value="MDC2889762.1"/>
    <property type="molecule type" value="Genomic_DNA"/>
</dbReference>
<reference evidence="9 10" key="1">
    <citation type="submission" date="2023-01" db="EMBL/GenBank/DDBJ databases">
        <title>Psychrosphaera sp. nov., isolated from marine algae.</title>
        <authorList>
            <person name="Bayburt H."/>
            <person name="Choi B.J."/>
            <person name="Kim J.M."/>
            <person name="Choi D.G."/>
            <person name="Jeon C.O."/>
        </authorList>
    </citation>
    <scope>NUCLEOTIDE SEQUENCE [LARGE SCALE GENOMIC DNA]</scope>
    <source>
        <strain evidence="9 10">G1-22</strain>
    </source>
</reference>
<dbReference type="PIRSF" id="PIRSF001488">
    <property type="entry name" value="Tdi_protein"/>
    <property type="match status" value="1"/>
</dbReference>
<evidence type="ECO:0000256" key="2">
    <source>
        <dbReference type="ARBA" id="ARBA00022729"/>
    </source>
</evidence>
<dbReference type="PANTHER" id="PTHR35891:SF2">
    <property type="entry name" value="THIOL:DISULFIDE INTERCHANGE PROTEIN DSBA"/>
    <property type="match status" value="1"/>
</dbReference>
<keyword evidence="10" id="KW-1185">Reference proteome</keyword>
<keyword evidence="4 6" id="KW-1015">Disulfide bond</keyword>
<keyword evidence="5" id="KW-0676">Redox-active center</keyword>